<dbReference type="PANTHER" id="PTHR20765">
    <property type="entry name" value="SOLUTE CARRIER FAMILY 43 MEMBER 3-RELATED"/>
    <property type="match status" value="1"/>
</dbReference>
<dbReference type="PANTHER" id="PTHR20765:SF1">
    <property type="entry name" value="EQUILIBRATIVE NUCLEOBASE TRANSPORTER 1"/>
    <property type="match status" value="1"/>
</dbReference>
<organism evidence="2 3">
    <name type="scientific">Hucho hucho</name>
    <name type="common">huchen</name>
    <dbReference type="NCBI Taxonomy" id="62062"/>
    <lineage>
        <taxon>Eukaryota</taxon>
        <taxon>Metazoa</taxon>
        <taxon>Chordata</taxon>
        <taxon>Craniata</taxon>
        <taxon>Vertebrata</taxon>
        <taxon>Euteleostomi</taxon>
        <taxon>Actinopterygii</taxon>
        <taxon>Neopterygii</taxon>
        <taxon>Teleostei</taxon>
        <taxon>Protacanthopterygii</taxon>
        <taxon>Salmoniformes</taxon>
        <taxon>Salmonidae</taxon>
        <taxon>Salmoninae</taxon>
        <taxon>Hucho</taxon>
    </lineage>
</organism>
<reference evidence="3" key="1">
    <citation type="submission" date="2018-06" db="EMBL/GenBank/DDBJ databases">
        <title>Genome assembly of Danube salmon.</title>
        <authorList>
            <person name="Macqueen D.J."/>
            <person name="Gundappa M.K."/>
        </authorList>
    </citation>
    <scope>NUCLEOTIDE SEQUENCE [LARGE SCALE GENOMIC DNA]</scope>
</reference>
<sequence>RPQHTPCGSGLSVLCVTLTSVAITSCDRINCGQTKTFSPEQTAAIASVQSDDVTEETPFNQESAEKVATFWECFLSKFFLWHLVWLSVMQLRHYLFIGTLNPMLQRLTQGEPSLGTHTHTHTHSHTYKCLLSDIVLMHQTLYLCQKLVAPAISATPVA</sequence>
<keyword evidence="3" id="KW-1185">Reference proteome</keyword>
<reference evidence="2" key="3">
    <citation type="submission" date="2025-09" db="UniProtKB">
        <authorList>
            <consortium name="Ensembl"/>
        </authorList>
    </citation>
    <scope>IDENTIFICATION</scope>
</reference>
<evidence type="ECO:0000313" key="3">
    <source>
        <dbReference type="Proteomes" id="UP000314982"/>
    </source>
</evidence>
<dbReference type="GeneTree" id="ENSGT00970000198397"/>
<dbReference type="AlphaFoldDB" id="A0A4W5L5D0"/>
<keyword evidence="1" id="KW-0732">Signal</keyword>
<dbReference type="STRING" id="62062.ENSHHUP00000020379"/>
<accession>A0A4W5L5D0</accession>
<evidence type="ECO:0000313" key="2">
    <source>
        <dbReference type="Ensembl" id="ENSHHUP00000020379.1"/>
    </source>
</evidence>
<dbReference type="Proteomes" id="UP000314982">
    <property type="component" value="Unassembled WGS sequence"/>
</dbReference>
<reference evidence="2" key="2">
    <citation type="submission" date="2025-08" db="UniProtKB">
        <authorList>
            <consortium name="Ensembl"/>
        </authorList>
    </citation>
    <scope>IDENTIFICATION</scope>
</reference>
<name>A0A4W5L5D0_9TELE</name>
<feature type="signal peptide" evidence="1">
    <location>
        <begin position="1"/>
        <end position="26"/>
    </location>
</feature>
<feature type="chain" id="PRO_5021496098" evidence="1">
    <location>
        <begin position="27"/>
        <end position="158"/>
    </location>
</feature>
<proteinExistence type="predicted"/>
<evidence type="ECO:0000256" key="1">
    <source>
        <dbReference type="SAM" id="SignalP"/>
    </source>
</evidence>
<dbReference type="InterPro" id="IPR027197">
    <property type="entry name" value="SLC43A3"/>
</dbReference>
<protein>
    <submittedName>
        <fullName evidence="2">Uncharacterized protein</fullName>
    </submittedName>
</protein>
<dbReference type="Ensembl" id="ENSHHUT00000021133.1">
    <property type="protein sequence ID" value="ENSHHUP00000020379.1"/>
    <property type="gene ID" value="ENSHHUG00000012758.1"/>
</dbReference>